<keyword evidence="1" id="KW-0812">Transmembrane</keyword>
<feature type="transmembrane region" description="Helical" evidence="1">
    <location>
        <begin position="6"/>
        <end position="30"/>
    </location>
</feature>
<sequence length="128" mass="14568">MHILVDIFIFILGSINVFIDFELLYSIFIARTLTKSETLTLFYFRLLIDGIAGLGEFSTTTVDVLNEMNLLVDPVVTFSTYHPNVLVTTIRSLLVVVITLDRMFAVFVPISYRAQLSSIPNWVLMLFV</sequence>
<dbReference type="PANTHER" id="PTHR10664">
    <property type="entry name" value="SERPENTINE RECEPTOR-C.ELEGANS"/>
    <property type="match status" value="1"/>
</dbReference>
<dbReference type="PANTHER" id="PTHR10664:SF20">
    <property type="entry name" value="SERPENTINE RECEPTOR, CLASS BC (CLASS B-LIKE)"/>
    <property type="match status" value="1"/>
</dbReference>
<keyword evidence="1" id="KW-0472">Membrane</keyword>
<dbReference type="EMBL" id="CP090895">
    <property type="protein sequence ID" value="ULT87221.1"/>
    <property type="molecule type" value="Genomic_DNA"/>
</dbReference>
<keyword evidence="1" id="KW-1133">Transmembrane helix</keyword>
<evidence type="ECO:0000313" key="3">
    <source>
        <dbReference type="Proteomes" id="UP000827892"/>
    </source>
</evidence>
<dbReference type="InterPro" id="IPR019420">
    <property type="entry name" value="7TM_GPCR_serpentine_rcpt_Srbc"/>
</dbReference>
<protein>
    <submittedName>
        <fullName evidence="2">Uncharacterized protein</fullName>
    </submittedName>
</protein>
<dbReference type="Proteomes" id="UP000827892">
    <property type="component" value="Chromosome V"/>
</dbReference>
<gene>
    <name evidence="2" type="ORF">L3Y34_006783</name>
</gene>
<evidence type="ECO:0000256" key="1">
    <source>
        <dbReference type="SAM" id="Phobius"/>
    </source>
</evidence>
<proteinExistence type="predicted"/>
<dbReference type="AlphaFoldDB" id="A0AAE8ZV46"/>
<organism evidence="2 3">
    <name type="scientific">Caenorhabditis briggsae</name>
    <dbReference type="NCBI Taxonomy" id="6238"/>
    <lineage>
        <taxon>Eukaryota</taxon>
        <taxon>Metazoa</taxon>
        <taxon>Ecdysozoa</taxon>
        <taxon>Nematoda</taxon>
        <taxon>Chromadorea</taxon>
        <taxon>Rhabditida</taxon>
        <taxon>Rhabditina</taxon>
        <taxon>Rhabditomorpha</taxon>
        <taxon>Rhabditoidea</taxon>
        <taxon>Rhabditidae</taxon>
        <taxon>Peloderinae</taxon>
        <taxon>Caenorhabditis</taxon>
    </lineage>
</organism>
<accession>A0AAE8ZV46</accession>
<evidence type="ECO:0000313" key="2">
    <source>
        <dbReference type="EMBL" id="ULT87221.1"/>
    </source>
</evidence>
<reference evidence="2 3" key="1">
    <citation type="submission" date="2022-02" db="EMBL/GenBank/DDBJ databases">
        <title>Chromosome-level reference genomes for two strains of Caenorhabditis briggsae: an improved platform for comparative genomics.</title>
        <authorList>
            <person name="Stevens L."/>
            <person name="Andersen E.C."/>
        </authorList>
    </citation>
    <scope>NUCLEOTIDE SEQUENCE [LARGE SCALE GENOMIC DNA]</scope>
    <source>
        <strain evidence="2">QX1410_ONT</strain>
        <tissue evidence="2">Whole-organism</tissue>
    </source>
</reference>
<name>A0AAE8ZV46_CAEBR</name>
<dbReference type="Pfam" id="PF10316">
    <property type="entry name" value="7TM_GPCR_Srbc"/>
    <property type="match status" value="1"/>
</dbReference>